<sequence length="655" mass="75858">MSVTDSPEQQRLYMTAQQLQALRVDDPPVHTMPEFLKDGKLVFNEPKLRAENQNDMAERIKQFREHRAWMEQNMELQTISEFPKEFLDVLSALCQDSDESSGQLSHRINEILSPFLRNEQFSDKFNEVIESAVKSIATRTKYGVSPSVLKGLECGITHIPQNLSFSRWEVKNIDPLPHQVRAVIEQRRVVRMQMSSIVSASFERLPLDQQILLLQNKHNRKTHDETKTAVEIEEKRKKKEEEKRIREEEKRKREEEKKIRDEERKKREEEKRKKEQSQLRLTSLFTKAPEEKLTCSGQNGSNKSKGTKSMFPSFYIKEHVTMHSWTIATSKSNDELDHYLKNLTTDKYRACEVSNDLRSHYLKTLKQSKPELTAKRGCCQNMNLRTILLGPDMENFNQLQISMKLLQFTEDVRPAYYGTWTKSSKKINGQKPLAKDEDLVDYEHDSEGEWEPEGEGEEIQSGDEDDDDPASDIADPEDAGWLVPEGYLSEDEGVESDDERTNQVRPAMRPTRKHTAIRPVIVGPIFEDGDLAEDEPLKRYATRMLFNYPSNKPYNPFHMETDDSTTNTKQVSSATEDPNKKSVFTPQHENELINIIEGKKAEAMPKLVSEAKANWLLRDVSKRQLEMKIKDLAVKEKRGSDTKAAWHIKETSNNK</sequence>
<gene>
    <name evidence="10" type="ORF">BDA99DRAFT_537452</name>
</gene>
<dbReference type="Pfam" id="PF11600">
    <property type="entry name" value="CAF1A_acidic"/>
    <property type="match status" value="1"/>
</dbReference>
<dbReference type="PANTHER" id="PTHR15272:SF0">
    <property type="entry name" value="CHROMATIN ASSEMBLY FACTOR 1 SUBUNIT A"/>
    <property type="match status" value="1"/>
</dbReference>
<feature type="compositionally biased region" description="Acidic residues" evidence="7">
    <location>
        <begin position="488"/>
        <end position="498"/>
    </location>
</feature>
<evidence type="ECO:0000256" key="3">
    <source>
        <dbReference type="ARBA" id="ARBA00022763"/>
    </source>
</evidence>
<dbReference type="Proteomes" id="UP001209540">
    <property type="component" value="Unassembled WGS sequence"/>
</dbReference>
<proteinExistence type="predicted"/>
<evidence type="ECO:0000256" key="7">
    <source>
        <dbReference type="SAM" id="MobiDB-lite"/>
    </source>
</evidence>
<organism evidence="10 11">
    <name type="scientific">Phascolomyces articulosus</name>
    <dbReference type="NCBI Taxonomy" id="60185"/>
    <lineage>
        <taxon>Eukaryota</taxon>
        <taxon>Fungi</taxon>
        <taxon>Fungi incertae sedis</taxon>
        <taxon>Mucoromycota</taxon>
        <taxon>Mucoromycotina</taxon>
        <taxon>Mucoromycetes</taxon>
        <taxon>Mucorales</taxon>
        <taxon>Lichtheimiaceae</taxon>
        <taxon>Phascolomyces</taxon>
    </lineage>
</organism>
<evidence type="ECO:0000256" key="5">
    <source>
        <dbReference type="ARBA" id="ARBA00023204"/>
    </source>
</evidence>
<keyword evidence="5" id="KW-0234">DNA repair</keyword>
<feature type="region of interest" description="Disordered" evidence="7">
    <location>
        <begin position="429"/>
        <end position="510"/>
    </location>
</feature>
<feature type="domain" description="Chromatin assembly factor 1 subunit A dimerization" evidence="9">
    <location>
        <begin position="404"/>
        <end position="470"/>
    </location>
</feature>
<feature type="region of interest" description="Disordered" evidence="7">
    <location>
        <begin position="562"/>
        <end position="582"/>
    </location>
</feature>
<protein>
    <submittedName>
        <fullName evidence="10">Chromatin assembly factor 1 subunit A-domain-containing protein</fullName>
    </submittedName>
</protein>
<evidence type="ECO:0000313" key="11">
    <source>
        <dbReference type="Proteomes" id="UP001209540"/>
    </source>
</evidence>
<evidence type="ECO:0000256" key="6">
    <source>
        <dbReference type="ARBA" id="ARBA00023242"/>
    </source>
</evidence>
<dbReference type="AlphaFoldDB" id="A0AAD5K0R2"/>
<reference evidence="10" key="2">
    <citation type="submission" date="2023-02" db="EMBL/GenBank/DDBJ databases">
        <authorList>
            <consortium name="DOE Joint Genome Institute"/>
            <person name="Mondo S.J."/>
            <person name="Chang Y."/>
            <person name="Wang Y."/>
            <person name="Ahrendt S."/>
            <person name="Andreopoulos W."/>
            <person name="Barry K."/>
            <person name="Beard J."/>
            <person name="Benny G.L."/>
            <person name="Blankenship S."/>
            <person name="Bonito G."/>
            <person name="Cuomo C."/>
            <person name="Desiro A."/>
            <person name="Gervers K.A."/>
            <person name="Hundley H."/>
            <person name="Kuo A."/>
            <person name="LaButti K."/>
            <person name="Lang B.F."/>
            <person name="Lipzen A."/>
            <person name="O'Donnell K."/>
            <person name="Pangilinan J."/>
            <person name="Reynolds N."/>
            <person name="Sandor L."/>
            <person name="Smith M.W."/>
            <person name="Tsang A."/>
            <person name="Grigoriev I.V."/>
            <person name="Stajich J.E."/>
            <person name="Spatafora J.W."/>
        </authorList>
    </citation>
    <scope>NUCLEOTIDE SEQUENCE</scope>
    <source>
        <strain evidence="10">RSA 2281</strain>
    </source>
</reference>
<evidence type="ECO:0000256" key="2">
    <source>
        <dbReference type="ARBA" id="ARBA00022705"/>
    </source>
</evidence>
<dbReference type="EMBL" id="JAIXMP010000013">
    <property type="protein sequence ID" value="KAI9263451.1"/>
    <property type="molecule type" value="Genomic_DNA"/>
</dbReference>
<dbReference type="GO" id="GO:0033186">
    <property type="term" value="C:CAF-1 complex"/>
    <property type="evidence" value="ECO:0007669"/>
    <property type="project" value="TreeGrafter"/>
</dbReference>
<evidence type="ECO:0000313" key="10">
    <source>
        <dbReference type="EMBL" id="KAI9263451.1"/>
    </source>
</evidence>
<name>A0AAD5K0R2_9FUNG</name>
<accession>A0AAD5K0R2</accession>
<dbReference type="GO" id="GO:0006334">
    <property type="term" value="P:nucleosome assembly"/>
    <property type="evidence" value="ECO:0007669"/>
    <property type="project" value="TreeGrafter"/>
</dbReference>
<dbReference type="PANTHER" id="PTHR15272">
    <property type="entry name" value="CHROMATIN ASSEMBLY FACTOR 1 SUBUNIT A CAF-1 SUBUNIT A"/>
    <property type="match status" value="1"/>
</dbReference>
<keyword evidence="4" id="KW-0143">Chaperone</keyword>
<evidence type="ECO:0000259" key="8">
    <source>
        <dbReference type="Pfam" id="PF11600"/>
    </source>
</evidence>
<keyword evidence="2" id="KW-0235">DNA replication</keyword>
<comment type="subcellular location">
    <subcellularLocation>
        <location evidence="1">Nucleus</location>
    </subcellularLocation>
</comment>
<keyword evidence="3" id="KW-0227">DNA damage</keyword>
<feature type="region of interest" description="Disordered" evidence="7">
    <location>
        <begin position="218"/>
        <end position="283"/>
    </location>
</feature>
<keyword evidence="11" id="KW-1185">Reference proteome</keyword>
<feature type="compositionally biased region" description="Basic and acidic residues" evidence="7">
    <location>
        <begin position="433"/>
        <end position="447"/>
    </location>
</feature>
<feature type="domain" description="Chromatin assembly factor 1 p150 subunit acidic region" evidence="8">
    <location>
        <begin position="217"/>
        <end position="320"/>
    </location>
</feature>
<dbReference type="InterPro" id="IPR021644">
    <property type="entry name" value="CAF-1_p150_acidic"/>
</dbReference>
<reference evidence="10" key="1">
    <citation type="journal article" date="2022" name="IScience">
        <title>Evolution of zygomycete secretomes and the origins of terrestrial fungal ecologies.</title>
        <authorList>
            <person name="Chang Y."/>
            <person name="Wang Y."/>
            <person name="Mondo S."/>
            <person name="Ahrendt S."/>
            <person name="Andreopoulos W."/>
            <person name="Barry K."/>
            <person name="Beard J."/>
            <person name="Benny G.L."/>
            <person name="Blankenship S."/>
            <person name="Bonito G."/>
            <person name="Cuomo C."/>
            <person name="Desiro A."/>
            <person name="Gervers K.A."/>
            <person name="Hundley H."/>
            <person name="Kuo A."/>
            <person name="LaButti K."/>
            <person name="Lang B.F."/>
            <person name="Lipzen A."/>
            <person name="O'Donnell K."/>
            <person name="Pangilinan J."/>
            <person name="Reynolds N."/>
            <person name="Sandor L."/>
            <person name="Smith M.E."/>
            <person name="Tsang A."/>
            <person name="Grigoriev I.V."/>
            <person name="Stajich J.E."/>
            <person name="Spatafora J.W."/>
        </authorList>
    </citation>
    <scope>NUCLEOTIDE SEQUENCE</scope>
    <source>
        <strain evidence="10">RSA 2281</strain>
    </source>
</reference>
<feature type="compositionally biased region" description="Polar residues" evidence="7">
    <location>
        <begin position="564"/>
        <end position="582"/>
    </location>
</feature>
<feature type="compositionally biased region" description="Basic and acidic residues" evidence="7">
    <location>
        <begin position="222"/>
        <end position="277"/>
    </location>
</feature>
<evidence type="ECO:0000256" key="4">
    <source>
        <dbReference type="ARBA" id="ARBA00023186"/>
    </source>
</evidence>
<dbReference type="GO" id="GO:0005634">
    <property type="term" value="C:nucleus"/>
    <property type="evidence" value="ECO:0007669"/>
    <property type="project" value="UniProtKB-SubCell"/>
</dbReference>
<comment type="caution">
    <text evidence="10">The sequence shown here is derived from an EMBL/GenBank/DDBJ whole genome shotgun (WGS) entry which is preliminary data.</text>
</comment>
<feature type="compositionally biased region" description="Acidic residues" evidence="7">
    <location>
        <begin position="448"/>
        <end position="478"/>
    </location>
</feature>
<dbReference type="Pfam" id="PF12253">
    <property type="entry name" value="CAF1A_dimeriz"/>
    <property type="match status" value="1"/>
</dbReference>
<dbReference type="GO" id="GO:0006281">
    <property type="term" value="P:DNA repair"/>
    <property type="evidence" value="ECO:0007669"/>
    <property type="project" value="UniProtKB-KW"/>
</dbReference>
<dbReference type="InterPro" id="IPR022043">
    <property type="entry name" value="CAF1A_DD"/>
</dbReference>
<dbReference type="GO" id="GO:0006260">
    <property type="term" value="P:DNA replication"/>
    <property type="evidence" value="ECO:0007669"/>
    <property type="project" value="UniProtKB-KW"/>
</dbReference>
<evidence type="ECO:0000259" key="9">
    <source>
        <dbReference type="Pfam" id="PF12253"/>
    </source>
</evidence>
<keyword evidence="6" id="KW-0539">Nucleus</keyword>
<evidence type="ECO:0000256" key="1">
    <source>
        <dbReference type="ARBA" id="ARBA00004123"/>
    </source>
</evidence>